<feature type="compositionally biased region" description="Polar residues" evidence="1">
    <location>
        <begin position="133"/>
        <end position="144"/>
    </location>
</feature>
<feature type="region of interest" description="Disordered" evidence="1">
    <location>
        <begin position="1141"/>
        <end position="1175"/>
    </location>
</feature>
<dbReference type="PANTHER" id="PTHR22834:SF20">
    <property type="entry name" value="SH3 DOMAIN-CONTAINING PROTEIN"/>
    <property type="match status" value="1"/>
</dbReference>
<feature type="compositionally biased region" description="Polar residues" evidence="1">
    <location>
        <begin position="354"/>
        <end position="363"/>
    </location>
</feature>
<comment type="caution">
    <text evidence="3">The sequence shown here is derived from an EMBL/GenBank/DDBJ whole genome shotgun (WGS) entry which is preliminary data.</text>
</comment>
<dbReference type="PROSITE" id="PS50010">
    <property type="entry name" value="DH_2"/>
    <property type="match status" value="1"/>
</dbReference>
<dbReference type="GO" id="GO:0032955">
    <property type="term" value="P:regulation of division septum assembly"/>
    <property type="evidence" value="ECO:0007669"/>
    <property type="project" value="TreeGrafter"/>
</dbReference>
<dbReference type="GO" id="GO:0031991">
    <property type="term" value="P:regulation of actomyosin contractile ring contraction"/>
    <property type="evidence" value="ECO:0007669"/>
    <property type="project" value="TreeGrafter"/>
</dbReference>
<feature type="region of interest" description="Disordered" evidence="1">
    <location>
        <begin position="587"/>
        <end position="619"/>
    </location>
</feature>
<feature type="region of interest" description="Disordered" evidence="1">
    <location>
        <begin position="1839"/>
        <end position="1878"/>
    </location>
</feature>
<dbReference type="Gene3D" id="1.20.1270.60">
    <property type="entry name" value="Arfaptin homology (AH) domain/BAR domain"/>
    <property type="match status" value="1"/>
</dbReference>
<dbReference type="Gene3D" id="1.20.900.10">
    <property type="entry name" value="Dbl homology (DH) domain"/>
    <property type="match status" value="1"/>
</dbReference>
<feature type="region of interest" description="Disordered" evidence="1">
    <location>
        <begin position="845"/>
        <end position="879"/>
    </location>
</feature>
<dbReference type="EMBL" id="AMWN01000001">
    <property type="protein sequence ID" value="EXJ96439.1"/>
    <property type="molecule type" value="Genomic_DNA"/>
</dbReference>
<dbReference type="HOGENOM" id="CLU_001112_0_0_1"/>
<dbReference type="InterPro" id="IPR035899">
    <property type="entry name" value="DBL_dom_sf"/>
</dbReference>
<dbReference type="Proteomes" id="UP000019484">
    <property type="component" value="Unassembled WGS sequence"/>
</dbReference>
<feature type="region of interest" description="Disordered" evidence="1">
    <location>
        <begin position="1035"/>
        <end position="1107"/>
    </location>
</feature>
<proteinExistence type="predicted"/>
<accession>W9ZPP5</accession>
<keyword evidence="4" id="KW-1185">Reference proteome</keyword>
<sequence>MPSVVSKQDTYYASHHRRQSSRSQTNLTDLSKTALSQVQSPNGSVVLLPSTVYTQPQSATQHSQPPTLPSTAVPTARSDGTGGEDASIDPDEFYRQYQDPFTSSPPAALHQDAIRTTAFDLEGEPSATRRKSSFASGQSNNNNDKAPRSDRNSVNSRKSSLNALNPVNGGWNNDHAKSSRDATGAFRSRNAYIKGMVARFDASPEEIPPLPTHHVLHPHVRTASPLPYGSVGTAHPYGSGLTQPKRTGTKMSDFWKAGNGSAAGSRDLIKNENGGVRNANTGRLTQVTSNPEVPAGDQKLLFGEIPQTASTFSSAGYGISNFRRRRGSEGSPMHSPNAMFPATQAPPTHRETGFSASLPWQSREQPHVGRPQASRGHEHKHHRANSDFAGPPSRALLSATQSPSPAGLAGAQAYHVEPSAKSSGQSRIPVSRRHHRTASDSAASSPIDREPIAPQLPLHLPKSRHPLPDPSSSKDRKPASPRRGARSPMKIKSPGKRGRDLHAATGEKSAALRANIIAPPPKISPPLRSSRPRQPVSAATTAASRAKMAAKFETMAKQQNEKNAVRRQRPPELTDIDLKARRLKITQALSRSKDGQDLKVEGDGPCGSSASRTNSITASADDAGDIGQDAVGHEIPAVVVDEPGMDTSEERSFYTTGNGPAQDQRAFTLNALKVVEGNTPQSGGDEDSPTLGRVKSSLENIPFSLNTQLLPGQSEQDPFSAVTAGTERTEATEVTMIDMESENDETRLQGPGQSLLNQIRALRSHSSDSPLSSTDHGDEVSVRLMLRETTYLDDEEAVEKGYRPFVPTIVSGSMRPGGHARSSWTSSVENQGEPEVGRIFAAGADPIASRDPGEKVADPETASLSDRSSIGDDSDGDTDANDTYTIVNIVLQQQTPSGVVDQQLVDNIYHRIIQISPDLADAEHVDEGKVKRLCLQELEAYDSHWDHAKSSHPHSEQNLHSKISDGLKRDNGSRNGDNPRKPTEATETPSHAVHDRQHPPQSYRSHRYKSSLDSAEDWTETSPSVGDWLQFAAHSPIESQSGPQTTSLNQATYRTEEADRKEAHSDREAQEHGHVSETSGDLPGRADLEVPKPPSHSPPPPPIAKMASIDQFSRPRPYGIMSPGQAALSVARPLTAMSQVSQVSARSSVEHPAMPSSSSTTRPSVDVQTPEQRRLTKRRHVLKELVDTEYTYERDMRVLCDIYKQTAVAAISDEDAKIIFGNVEQVQQFSKDFLGLLKQVVKPAYVMEKNDRRKDTNLRASTLQSSSASVHSVTDVAEAEKDVLTRIGHAFEASMGDMEKVYTEYIRTRHAANKRLEALQSSSAVREWLKECSENSTDITNAWSLDALLVKPIQRITKYPLLLNQLLEATPDTHPDAVFLRRATVEVTEINMRINEVKKHTELVDQVLNRKRKESDVRNGLTKAFGRRAEKLRQHVGINGMHVDDEYDALKVSYDNNAAQLYLVEKDCEGYIDEVKAWIGRMCEIAAAAEAWVDVGHTSHPQAESRLRQLAIVIRGINSIALPKHGDEVMKRVVGPMTEARLLLTAFKNDPKGLIHKREKRLLDYNQFKNKKERGDRLDKKMIERMEQWEALNLEAKERMRRLLRCTGEVVRLCQATLVELHLHWYSICNEKFSAAMGIPLKDLDRVDIVKDWQEDFDYQEAAALALSICNGSLLAEAVNMLSFLTPGSTLASDDSPRQASWNSVTKRSVSANEEGHMFSLAEQYHRNSGGPLSSQTDDPSDRSSFTFASGRFRAASGASGRVPKTPETGHRGLPASIHTVNSTNISRPGTSRGQSEDYPRSTPRLSLEAPSPSLSLGPLVADSPTAVKHASTSTFYSATLGPSQSQPNLPLTRGGGALSFSPELPRDHDEDEGGQREVDLQSEPGVLFTAASVYEFNIDRSRQQGGFRYLTYVTGEIFDVIAEQGELWLAINQDDATREIGWIWNKHFTKLTD</sequence>
<dbReference type="InterPro" id="IPR027267">
    <property type="entry name" value="AH/BAR_dom_sf"/>
</dbReference>
<protein>
    <recommendedName>
        <fullName evidence="2">DH domain-containing protein</fullName>
    </recommendedName>
</protein>
<dbReference type="InterPro" id="IPR001331">
    <property type="entry name" value="GDS_CDC24_CS"/>
</dbReference>
<dbReference type="PANTHER" id="PTHR22834">
    <property type="entry name" value="NUCLEAR FUSION PROTEIN FUS2"/>
    <property type="match status" value="1"/>
</dbReference>
<feature type="compositionally biased region" description="Low complexity" evidence="1">
    <location>
        <begin position="1748"/>
        <end position="1762"/>
    </location>
</feature>
<feature type="compositionally biased region" description="Polar residues" evidence="1">
    <location>
        <begin position="152"/>
        <end position="165"/>
    </location>
</feature>
<feature type="compositionally biased region" description="Polar residues" evidence="1">
    <location>
        <begin position="278"/>
        <end position="291"/>
    </location>
</feature>
<dbReference type="InterPro" id="IPR000219">
    <property type="entry name" value="DH_dom"/>
</dbReference>
<dbReference type="STRING" id="1182541.W9ZPP5"/>
<dbReference type="GO" id="GO:0005737">
    <property type="term" value="C:cytoplasm"/>
    <property type="evidence" value="ECO:0007669"/>
    <property type="project" value="TreeGrafter"/>
</dbReference>
<feature type="region of interest" description="Disordered" evidence="1">
    <location>
        <begin position="120"/>
        <end position="183"/>
    </location>
</feature>
<dbReference type="OrthoDB" id="10256089at2759"/>
<evidence type="ECO:0000256" key="1">
    <source>
        <dbReference type="SAM" id="MobiDB-lite"/>
    </source>
</evidence>
<evidence type="ECO:0000313" key="3">
    <source>
        <dbReference type="EMBL" id="EXJ96439.1"/>
    </source>
</evidence>
<feature type="compositionally biased region" description="Pro residues" evidence="1">
    <location>
        <begin position="1091"/>
        <end position="1103"/>
    </location>
</feature>
<feature type="compositionally biased region" description="Polar residues" evidence="1">
    <location>
        <begin position="1037"/>
        <end position="1053"/>
    </location>
</feature>
<feature type="compositionally biased region" description="Low complexity" evidence="1">
    <location>
        <begin position="1804"/>
        <end position="1820"/>
    </location>
</feature>
<reference evidence="3 4" key="1">
    <citation type="submission" date="2013-03" db="EMBL/GenBank/DDBJ databases">
        <title>The Genome Sequence of Capronia coronata CBS 617.96.</title>
        <authorList>
            <consortium name="The Broad Institute Genomics Platform"/>
            <person name="Cuomo C."/>
            <person name="de Hoog S."/>
            <person name="Gorbushina A."/>
            <person name="Walker B."/>
            <person name="Young S.K."/>
            <person name="Zeng Q."/>
            <person name="Gargeya S."/>
            <person name="Fitzgerald M."/>
            <person name="Haas B."/>
            <person name="Abouelleil A."/>
            <person name="Allen A.W."/>
            <person name="Alvarado L."/>
            <person name="Arachchi H.M."/>
            <person name="Berlin A.M."/>
            <person name="Chapman S.B."/>
            <person name="Gainer-Dewar J."/>
            <person name="Goldberg J."/>
            <person name="Griggs A."/>
            <person name="Gujja S."/>
            <person name="Hansen M."/>
            <person name="Howarth C."/>
            <person name="Imamovic A."/>
            <person name="Ireland A."/>
            <person name="Larimer J."/>
            <person name="McCowan C."/>
            <person name="Murphy C."/>
            <person name="Pearson M."/>
            <person name="Poon T.W."/>
            <person name="Priest M."/>
            <person name="Roberts A."/>
            <person name="Saif S."/>
            <person name="Shea T."/>
            <person name="Sisk P."/>
            <person name="Sykes S."/>
            <person name="Wortman J."/>
            <person name="Nusbaum C."/>
            <person name="Birren B."/>
        </authorList>
    </citation>
    <scope>NUCLEOTIDE SEQUENCE [LARGE SCALE GENOMIC DNA]</scope>
    <source>
        <strain evidence="3 4">CBS 617.96</strain>
    </source>
</reference>
<feature type="compositionally biased region" description="Polar residues" evidence="1">
    <location>
        <begin position="1"/>
        <end position="11"/>
    </location>
</feature>
<gene>
    <name evidence="3" type="ORF">A1O1_01565</name>
</gene>
<feature type="region of interest" description="Disordered" evidence="1">
    <location>
        <begin position="807"/>
        <end position="832"/>
    </location>
</feature>
<dbReference type="GeneID" id="19156467"/>
<dbReference type="GO" id="GO:0005085">
    <property type="term" value="F:guanyl-nucleotide exchange factor activity"/>
    <property type="evidence" value="ECO:0007669"/>
    <property type="project" value="InterPro"/>
</dbReference>
<feature type="region of interest" description="Disordered" evidence="1">
    <location>
        <begin position="946"/>
        <end position="1009"/>
    </location>
</feature>
<dbReference type="GO" id="GO:0035556">
    <property type="term" value="P:intracellular signal transduction"/>
    <property type="evidence" value="ECO:0007669"/>
    <property type="project" value="InterPro"/>
</dbReference>
<dbReference type="CDD" id="cd00160">
    <property type="entry name" value="RhoGEF"/>
    <property type="match status" value="1"/>
</dbReference>
<feature type="compositionally biased region" description="Basic and acidic residues" evidence="1">
    <location>
        <begin position="1054"/>
        <end position="1075"/>
    </location>
</feature>
<evidence type="ECO:0000259" key="2">
    <source>
        <dbReference type="PROSITE" id="PS50010"/>
    </source>
</evidence>
<feature type="region of interest" description="Disordered" evidence="1">
    <location>
        <begin position="265"/>
        <end position="292"/>
    </location>
</feature>
<dbReference type="RefSeq" id="XP_007720668.1">
    <property type="nucleotide sequence ID" value="XM_007722478.1"/>
</dbReference>
<feature type="compositionally biased region" description="Basic and acidic residues" evidence="1">
    <location>
        <begin position="946"/>
        <end position="984"/>
    </location>
</feature>
<dbReference type="SUPFAM" id="SSF48065">
    <property type="entry name" value="DBL homology domain (DH-domain)"/>
    <property type="match status" value="1"/>
</dbReference>
<dbReference type="Pfam" id="PF00621">
    <property type="entry name" value="RhoGEF"/>
    <property type="match status" value="1"/>
</dbReference>
<dbReference type="eggNOG" id="KOG3519">
    <property type="taxonomic scope" value="Eukaryota"/>
</dbReference>
<dbReference type="InterPro" id="IPR051492">
    <property type="entry name" value="Dynamin-Rho_GEF"/>
</dbReference>
<feature type="compositionally biased region" description="Basic and acidic residues" evidence="1">
    <location>
        <begin position="591"/>
        <end position="602"/>
    </location>
</feature>
<evidence type="ECO:0000313" key="4">
    <source>
        <dbReference type="Proteomes" id="UP000019484"/>
    </source>
</evidence>
<dbReference type="SMART" id="SM00325">
    <property type="entry name" value="RhoGEF"/>
    <property type="match status" value="1"/>
</dbReference>
<feature type="compositionally biased region" description="Polar residues" evidence="1">
    <location>
        <begin position="1155"/>
        <end position="1170"/>
    </location>
</feature>
<feature type="compositionally biased region" description="Polar residues" evidence="1">
    <location>
        <begin position="608"/>
        <end position="618"/>
    </location>
</feature>
<dbReference type="PROSITE" id="PS00741">
    <property type="entry name" value="DH_1"/>
    <property type="match status" value="1"/>
</dbReference>
<feature type="compositionally biased region" description="Basic and acidic residues" evidence="1">
    <location>
        <begin position="1865"/>
        <end position="1878"/>
    </location>
</feature>
<feature type="region of interest" description="Disordered" evidence="1">
    <location>
        <begin position="1726"/>
        <end position="1821"/>
    </location>
</feature>
<feature type="compositionally biased region" description="Polar residues" evidence="1">
    <location>
        <begin position="25"/>
        <end position="43"/>
    </location>
</feature>
<feature type="compositionally biased region" description="Low complexity" evidence="1">
    <location>
        <begin position="525"/>
        <end position="541"/>
    </location>
</feature>
<feature type="region of interest" description="Disordered" evidence="1">
    <location>
        <begin position="321"/>
        <end position="541"/>
    </location>
</feature>
<feature type="domain" description="DH" evidence="2">
    <location>
        <begin position="1177"/>
        <end position="1397"/>
    </location>
</feature>
<dbReference type="SUPFAM" id="SSF103657">
    <property type="entry name" value="BAR/IMD domain-like"/>
    <property type="match status" value="1"/>
</dbReference>
<organism evidence="3 4">
    <name type="scientific">Capronia coronata CBS 617.96</name>
    <dbReference type="NCBI Taxonomy" id="1182541"/>
    <lineage>
        <taxon>Eukaryota</taxon>
        <taxon>Fungi</taxon>
        <taxon>Dikarya</taxon>
        <taxon>Ascomycota</taxon>
        <taxon>Pezizomycotina</taxon>
        <taxon>Eurotiomycetes</taxon>
        <taxon>Chaetothyriomycetidae</taxon>
        <taxon>Chaetothyriales</taxon>
        <taxon>Herpotrichiellaceae</taxon>
        <taxon>Capronia</taxon>
    </lineage>
</organism>
<feature type="region of interest" description="Disordered" evidence="1">
    <location>
        <begin position="1"/>
        <end position="89"/>
    </location>
</feature>
<name>W9ZPP5_9EURO</name>
<feature type="compositionally biased region" description="Polar residues" evidence="1">
    <location>
        <begin position="1731"/>
        <end position="1747"/>
    </location>
</feature>
<feature type="compositionally biased region" description="Polar residues" evidence="1">
    <location>
        <begin position="1779"/>
        <end position="1794"/>
    </location>
</feature>
<feature type="compositionally biased region" description="Polar residues" evidence="1">
    <location>
        <begin position="1839"/>
        <end position="1850"/>
    </location>
</feature>
<feature type="compositionally biased region" description="Polar residues" evidence="1">
    <location>
        <begin position="51"/>
        <end position="73"/>
    </location>
</feature>